<keyword evidence="2" id="KW-1185">Reference proteome</keyword>
<accession>A0ABT0AAL0</accession>
<proteinExistence type="predicted"/>
<reference evidence="1" key="1">
    <citation type="submission" date="2022-03" db="EMBL/GenBank/DDBJ databases">
        <title>Identification of a novel bacterium isolated from mangrove sediments.</title>
        <authorList>
            <person name="Pan X."/>
        </authorList>
    </citation>
    <scope>NUCLEOTIDE SEQUENCE</scope>
    <source>
        <strain evidence="1">B2637</strain>
    </source>
</reference>
<protein>
    <submittedName>
        <fullName evidence="1">Uncharacterized protein</fullName>
    </submittedName>
</protein>
<sequence length="123" mass="13778">MIEGTWIDLFEGSSFFENQTVVDACGPYFDRAPWMAYYPSDATAEGRMVSANRNSGEFISKYGRYPVAAYHVKFVGRRKVSEFLGLGTLLGFGYGHLGAFGSEFQVDQMTSIRPIPDLHCDVR</sequence>
<dbReference type="EMBL" id="JALHAT010000006">
    <property type="protein sequence ID" value="MCJ1960231.1"/>
    <property type="molecule type" value="Genomic_DNA"/>
</dbReference>
<evidence type="ECO:0000313" key="2">
    <source>
        <dbReference type="Proteomes" id="UP001162802"/>
    </source>
</evidence>
<evidence type="ECO:0000313" key="1">
    <source>
        <dbReference type="EMBL" id="MCJ1960231.1"/>
    </source>
</evidence>
<gene>
    <name evidence="1" type="ORF">MTR65_06040</name>
</gene>
<organism evidence="1 2">
    <name type="scientific">Novosphingobium mangrovi</name>
    <name type="common">ex Hu et al. 2023</name>
    <dbReference type="NCBI Taxonomy" id="2930094"/>
    <lineage>
        <taxon>Bacteria</taxon>
        <taxon>Pseudomonadati</taxon>
        <taxon>Pseudomonadota</taxon>
        <taxon>Alphaproteobacteria</taxon>
        <taxon>Sphingomonadales</taxon>
        <taxon>Sphingomonadaceae</taxon>
        <taxon>Novosphingobium</taxon>
    </lineage>
</organism>
<comment type="caution">
    <text evidence="1">The sequence shown here is derived from an EMBL/GenBank/DDBJ whole genome shotgun (WGS) entry which is preliminary data.</text>
</comment>
<name>A0ABT0AAL0_9SPHN</name>
<dbReference type="Proteomes" id="UP001162802">
    <property type="component" value="Unassembled WGS sequence"/>
</dbReference>
<dbReference type="RefSeq" id="WP_243798163.1">
    <property type="nucleotide sequence ID" value="NZ_JALHAT010000006.1"/>
</dbReference>